<feature type="region of interest" description="Disordered" evidence="1">
    <location>
        <begin position="386"/>
        <end position="420"/>
    </location>
</feature>
<dbReference type="PROSITE" id="PS51257">
    <property type="entry name" value="PROKAR_LIPOPROTEIN"/>
    <property type="match status" value="1"/>
</dbReference>
<proteinExistence type="predicted"/>
<dbReference type="AlphaFoldDB" id="A0A974SAP4"/>
<evidence type="ECO:0000256" key="2">
    <source>
        <dbReference type="SAM" id="SignalP"/>
    </source>
</evidence>
<accession>A0A974SAP4</accession>
<sequence length="420" mass="44018">MNKNIWATALTTVLLGAVLAGCSAGNNSTSAQPDNGSPATVPAPWLATKNTTRINTSDPVQAAVLVSQTLWTAETKSSRPASVVLTDVSSWQIAAASTDLIHHPSNGPVLFFTKDGIPDATLTELKRLKPSGAESNKGIQAVLAGPVAAGVEEQLKELGLKIDKIEGSGPAEIAKSIDDYYAKVSGNLPQSVIIGSMDSPEYTLPAVNWIAHMPEPLLYVSKDEIPAATAEALKARNGSAAIYILGPTSAVSADVEAQLKEYGSVTRISGDDPYANAIAFARFKDESNGFGWGITTPGHNLSLLTPDSTMLAIAAAPFSHLGKHAPLVFTGKDGLPDSLMNYTMELQPKFKDSPAEGPYNHAWLTGDTGTLTKGAQSEIDDMLEISPPPAGIRIRGINTGQSGDGTGNPEYDKLMESGQP</sequence>
<organism evidence="3 4">
    <name type="scientific">Paenibacillus sonchi</name>
    <dbReference type="NCBI Taxonomy" id="373687"/>
    <lineage>
        <taxon>Bacteria</taxon>
        <taxon>Bacillati</taxon>
        <taxon>Bacillota</taxon>
        <taxon>Bacilli</taxon>
        <taxon>Bacillales</taxon>
        <taxon>Paenibacillaceae</taxon>
        <taxon>Paenibacillus</taxon>
        <taxon>Paenibacillus sonchi group</taxon>
    </lineage>
</organism>
<reference evidence="3 4" key="1">
    <citation type="submission" date="2021-01" db="EMBL/GenBank/DDBJ databases">
        <title>Whole genome sequence of Paenibacillus sonchi LMG 24727 for comparative genomics.</title>
        <authorList>
            <person name="Lee G."/>
            <person name="Kim M.-J."/>
            <person name="Lim K."/>
            <person name="Shin J.-H."/>
        </authorList>
    </citation>
    <scope>NUCLEOTIDE SEQUENCE [LARGE SCALE GENOMIC DNA]</scope>
    <source>
        <strain evidence="3 4">LMG 24727</strain>
    </source>
</reference>
<feature type="signal peptide" evidence="2">
    <location>
        <begin position="1"/>
        <end position="31"/>
    </location>
</feature>
<keyword evidence="4" id="KW-1185">Reference proteome</keyword>
<name>A0A974SAP4_9BACL</name>
<keyword evidence="2" id="KW-0732">Signal</keyword>
<dbReference type="EMBL" id="CP068595">
    <property type="protein sequence ID" value="QQZ59683.1"/>
    <property type="molecule type" value="Genomic_DNA"/>
</dbReference>
<evidence type="ECO:0000313" key="3">
    <source>
        <dbReference type="EMBL" id="QQZ59683.1"/>
    </source>
</evidence>
<dbReference type="RefSeq" id="WP_202676515.1">
    <property type="nucleotide sequence ID" value="NZ_CP068595.1"/>
</dbReference>
<dbReference type="KEGG" id="pson:JI735_24160"/>
<feature type="compositionally biased region" description="Basic and acidic residues" evidence="1">
    <location>
        <begin position="410"/>
        <end position="420"/>
    </location>
</feature>
<feature type="chain" id="PRO_5037056915" evidence="2">
    <location>
        <begin position="32"/>
        <end position="420"/>
    </location>
</feature>
<evidence type="ECO:0000313" key="4">
    <source>
        <dbReference type="Proteomes" id="UP000595841"/>
    </source>
</evidence>
<dbReference type="Proteomes" id="UP000595841">
    <property type="component" value="Chromosome"/>
</dbReference>
<gene>
    <name evidence="3" type="ORF">JI735_24160</name>
</gene>
<protein>
    <submittedName>
        <fullName evidence="3">Cell wall-binding repeat-containing protein</fullName>
    </submittedName>
</protein>
<evidence type="ECO:0000256" key="1">
    <source>
        <dbReference type="SAM" id="MobiDB-lite"/>
    </source>
</evidence>